<protein>
    <recommendedName>
        <fullName evidence="3">Nephrocystin 3-like N-terminal domain-containing protein</fullName>
    </recommendedName>
</protein>
<dbReference type="Pfam" id="PF12796">
    <property type="entry name" value="Ank_2"/>
    <property type="match status" value="1"/>
</dbReference>
<accession>A0A8H4TE44</accession>
<dbReference type="AlphaFoldDB" id="A0A8H4TE44"/>
<name>A0A8H4TE44_9HYPO</name>
<dbReference type="SUPFAM" id="SSF52540">
    <property type="entry name" value="P-loop containing nucleoside triphosphate hydrolases"/>
    <property type="match status" value="1"/>
</dbReference>
<keyword evidence="1" id="KW-0677">Repeat</keyword>
<feature type="repeat" description="ANK" evidence="2">
    <location>
        <begin position="537"/>
        <end position="570"/>
    </location>
</feature>
<dbReference type="InterPro" id="IPR056884">
    <property type="entry name" value="NPHP3-like_N"/>
</dbReference>
<evidence type="ECO:0000256" key="2">
    <source>
        <dbReference type="PROSITE-ProRule" id="PRU00023"/>
    </source>
</evidence>
<dbReference type="PROSITE" id="PS50297">
    <property type="entry name" value="ANK_REP_REGION"/>
    <property type="match status" value="3"/>
</dbReference>
<reference evidence="4" key="1">
    <citation type="journal article" date="2020" name="BMC Genomics">
        <title>Correction to: Identification and distribution of gene clusters required for synthesis of sphingolipid metabolism inhibitors in diverse species of the filamentous fungus Fusarium.</title>
        <authorList>
            <person name="Kim H.S."/>
            <person name="Lohmar J.M."/>
            <person name="Busman M."/>
            <person name="Brown D.W."/>
            <person name="Naumann T.A."/>
            <person name="Divon H.H."/>
            <person name="Lysoe E."/>
            <person name="Uhlig S."/>
            <person name="Proctor R.H."/>
        </authorList>
    </citation>
    <scope>NUCLEOTIDE SEQUENCE</scope>
    <source>
        <strain evidence="4">NRRL 20472</strain>
    </source>
</reference>
<keyword evidence="2" id="KW-0040">ANK repeat</keyword>
<dbReference type="OrthoDB" id="2378324at2759"/>
<feature type="domain" description="Nephrocystin 3-like N-terminal" evidence="3">
    <location>
        <begin position="33"/>
        <end position="198"/>
    </location>
</feature>
<dbReference type="InterPro" id="IPR027417">
    <property type="entry name" value="P-loop_NTPase"/>
</dbReference>
<evidence type="ECO:0000313" key="4">
    <source>
        <dbReference type="EMBL" id="KAF4956265.1"/>
    </source>
</evidence>
<evidence type="ECO:0000256" key="1">
    <source>
        <dbReference type="ARBA" id="ARBA00022737"/>
    </source>
</evidence>
<dbReference type="Pfam" id="PF24883">
    <property type="entry name" value="NPHP3_N"/>
    <property type="match status" value="1"/>
</dbReference>
<keyword evidence="5" id="KW-1185">Reference proteome</keyword>
<reference evidence="4" key="2">
    <citation type="submission" date="2020-05" db="EMBL/GenBank/DDBJ databases">
        <authorList>
            <person name="Kim H.-S."/>
            <person name="Proctor R.H."/>
            <person name="Brown D.W."/>
        </authorList>
    </citation>
    <scope>NUCLEOTIDE SEQUENCE</scope>
    <source>
        <strain evidence="4">NRRL 20472</strain>
    </source>
</reference>
<sequence length="633" mass="71539">MAFTERSNLIKSLCPGDESTAKQRAINNQRLPGTCQWFLDHETTQSWLYGNDNPVLWLHGRSATGKTFLSSSLVNYVQNNQSRPARVAVAAYHFSRDHVQYNLADYGHALQSTLRQLLSQLPVSSNVLQDFLTNTERPLHWRNNFHDMLKNITSEFDKFLIILDGVDAATESGLQDLMKTLFGNDMHALPLRILITSRASPPDIFKAHDLGVSLIEAHANRMDLGLYIAKAIDESPVNPEYLDESHTKLFPYQKLFDMSNGLFLPLLPVWFTNIGSQPNKVLLNLVESWSAGSDTDVVRAFCSAVINEIQSAKHADMIFCVLYHLVMIEKTPYSFTLPMAYEALDTWGIKQENTSNYTTLEISEACASLIFLDTKDQAMSIRSPLLVTYLRLEVFGDDHRARDITASLRYLSKDDFTQGACNSSKELKERLKTHRYLWYAASRLSLNLARTVPESFMSDFIRLTTSRGSIESYQQAAEAWQYVDEESYDELENDAERWYCFTRGYSPLHLAAHLGTNETMIQTLVDRGEDLEYCAKNGQTPLHVAAEIEDYPNTLQRLLERGSNVAAVDNDGLTPLSIAIVHGDLDSVKLLLDHGARIDTLDEEDLLECSREKPAIAQFLVDLGVEMPTHDSE</sequence>
<evidence type="ECO:0000259" key="3">
    <source>
        <dbReference type="Pfam" id="PF24883"/>
    </source>
</evidence>
<dbReference type="InterPro" id="IPR036770">
    <property type="entry name" value="Ankyrin_rpt-contain_sf"/>
</dbReference>
<dbReference type="PROSITE" id="PS50088">
    <property type="entry name" value="ANK_REPEAT"/>
    <property type="match status" value="3"/>
</dbReference>
<dbReference type="SMART" id="SM00248">
    <property type="entry name" value="ANK"/>
    <property type="match status" value="3"/>
</dbReference>
<dbReference type="InterPro" id="IPR002110">
    <property type="entry name" value="Ankyrin_rpt"/>
</dbReference>
<dbReference type="Proteomes" id="UP000622797">
    <property type="component" value="Unassembled WGS sequence"/>
</dbReference>
<dbReference type="PANTHER" id="PTHR10039:SF16">
    <property type="entry name" value="GPI INOSITOL-DEACYLASE"/>
    <property type="match status" value="1"/>
</dbReference>
<dbReference type="Gene3D" id="1.25.40.20">
    <property type="entry name" value="Ankyrin repeat-containing domain"/>
    <property type="match status" value="1"/>
</dbReference>
<dbReference type="Gene3D" id="3.40.50.300">
    <property type="entry name" value="P-loop containing nucleotide triphosphate hydrolases"/>
    <property type="match status" value="1"/>
</dbReference>
<dbReference type="EMBL" id="JABEXW010000757">
    <property type="protein sequence ID" value="KAF4956265.1"/>
    <property type="molecule type" value="Genomic_DNA"/>
</dbReference>
<gene>
    <name evidence="4" type="ORF">FSARC_11621</name>
</gene>
<comment type="caution">
    <text evidence="4">The sequence shown here is derived from an EMBL/GenBank/DDBJ whole genome shotgun (WGS) entry which is preliminary data.</text>
</comment>
<evidence type="ECO:0000313" key="5">
    <source>
        <dbReference type="Proteomes" id="UP000622797"/>
    </source>
</evidence>
<proteinExistence type="predicted"/>
<feature type="repeat" description="ANK" evidence="2">
    <location>
        <begin position="571"/>
        <end position="603"/>
    </location>
</feature>
<dbReference type="PANTHER" id="PTHR10039">
    <property type="entry name" value="AMELOGENIN"/>
    <property type="match status" value="1"/>
</dbReference>
<dbReference type="SUPFAM" id="SSF48403">
    <property type="entry name" value="Ankyrin repeat"/>
    <property type="match status" value="1"/>
</dbReference>
<organism evidence="4 5">
    <name type="scientific">Fusarium sarcochroum</name>
    <dbReference type="NCBI Taxonomy" id="1208366"/>
    <lineage>
        <taxon>Eukaryota</taxon>
        <taxon>Fungi</taxon>
        <taxon>Dikarya</taxon>
        <taxon>Ascomycota</taxon>
        <taxon>Pezizomycotina</taxon>
        <taxon>Sordariomycetes</taxon>
        <taxon>Hypocreomycetidae</taxon>
        <taxon>Hypocreales</taxon>
        <taxon>Nectriaceae</taxon>
        <taxon>Fusarium</taxon>
        <taxon>Fusarium lateritium species complex</taxon>
    </lineage>
</organism>
<feature type="repeat" description="ANK" evidence="2">
    <location>
        <begin position="503"/>
        <end position="536"/>
    </location>
</feature>